<dbReference type="SMART" id="SM01198">
    <property type="entry name" value="FBA"/>
    <property type="match status" value="1"/>
</dbReference>
<dbReference type="SUPFAM" id="SSF49785">
    <property type="entry name" value="Galactose-binding domain-like"/>
    <property type="match status" value="1"/>
</dbReference>
<dbReference type="PANTHER" id="PTHR12125:SF12">
    <property type="entry name" value="F-BOX ONLY PROTEIN 6"/>
    <property type="match status" value="1"/>
</dbReference>
<dbReference type="FunFam" id="2.60.120.260:FF:000012">
    <property type="entry name" value="F-box only protein 2"/>
    <property type="match status" value="1"/>
</dbReference>
<dbReference type="EMBL" id="JBHFQA010000001">
    <property type="protein sequence ID" value="KAL2104341.1"/>
    <property type="molecule type" value="Genomic_DNA"/>
</dbReference>
<comment type="caution">
    <text evidence="4">The sequence shown here is derived from an EMBL/GenBank/DDBJ whole genome shotgun (WGS) entry which is preliminary data.</text>
</comment>
<evidence type="ECO:0000259" key="3">
    <source>
        <dbReference type="PROSITE" id="PS51114"/>
    </source>
</evidence>
<feature type="domain" description="F-box" evidence="2">
    <location>
        <begin position="9"/>
        <end position="56"/>
    </location>
</feature>
<feature type="domain" description="FBA" evidence="3">
    <location>
        <begin position="77"/>
        <end position="255"/>
    </location>
</feature>
<proteinExistence type="predicted"/>
<evidence type="ECO:0000259" key="2">
    <source>
        <dbReference type="PROSITE" id="PS50181"/>
    </source>
</evidence>
<dbReference type="PROSITE" id="PS50181">
    <property type="entry name" value="FBOX"/>
    <property type="match status" value="1"/>
</dbReference>
<dbReference type="InterPro" id="IPR008979">
    <property type="entry name" value="Galactose-bd-like_sf"/>
</dbReference>
<dbReference type="Gene3D" id="1.20.1280.50">
    <property type="match status" value="1"/>
</dbReference>
<evidence type="ECO:0000313" key="5">
    <source>
        <dbReference type="Proteomes" id="UP001591681"/>
    </source>
</evidence>
<reference evidence="4 5" key="1">
    <citation type="submission" date="2024-09" db="EMBL/GenBank/DDBJ databases">
        <title>A chromosome-level genome assembly of Gray's grenadier anchovy, Coilia grayii.</title>
        <authorList>
            <person name="Fu Z."/>
        </authorList>
    </citation>
    <scope>NUCLEOTIDE SEQUENCE [LARGE SCALE GENOMIC DNA]</scope>
    <source>
        <strain evidence="4">G4</strain>
        <tissue evidence="4">Muscle</tissue>
    </source>
</reference>
<evidence type="ECO:0008006" key="6">
    <source>
        <dbReference type="Google" id="ProtNLM"/>
    </source>
</evidence>
<dbReference type="Pfam" id="PF00646">
    <property type="entry name" value="F-box"/>
    <property type="match status" value="1"/>
</dbReference>
<dbReference type="PANTHER" id="PTHR12125">
    <property type="entry name" value="F-BOX ONLY PROTEIN 6-LIKE PROTEIN"/>
    <property type="match status" value="1"/>
</dbReference>
<dbReference type="FunFam" id="1.20.1280.50:FF:000002">
    <property type="entry name" value="F-box only protein 44"/>
    <property type="match status" value="1"/>
</dbReference>
<protein>
    <recommendedName>
        <fullName evidence="6">F-box protein</fullName>
    </recommendedName>
</protein>
<name>A0ABD1KZD0_9TELE</name>
<dbReference type="Proteomes" id="UP001591681">
    <property type="component" value="Unassembled WGS sequence"/>
</dbReference>
<dbReference type="InterPro" id="IPR039752">
    <property type="entry name" value="F-box_only"/>
</dbReference>
<dbReference type="PROSITE" id="PS51114">
    <property type="entry name" value="FBA"/>
    <property type="match status" value="1"/>
</dbReference>
<gene>
    <name evidence="4" type="ORF">ACEWY4_001209</name>
</gene>
<dbReference type="InterPro" id="IPR036047">
    <property type="entry name" value="F-box-like_dom_sf"/>
</dbReference>
<evidence type="ECO:0000256" key="1">
    <source>
        <dbReference type="ARBA" id="ARBA00022786"/>
    </source>
</evidence>
<organism evidence="4 5">
    <name type="scientific">Coilia grayii</name>
    <name type="common">Gray's grenadier anchovy</name>
    <dbReference type="NCBI Taxonomy" id="363190"/>
    <lineage>
        <taxon>Eukaryota</taxon>
        <taxon>Metazoa</taxon>
        <taxon>Chordata</taxon>
        <taxon>Craniata</taxon>
        <taxon>Vertebrata</taxon>
        <taxon>Euteleostomi</taxon>
        <taxon>Actinopterygii</taxon>
        <taxon>Neopterygii</taxon>
        <taxon>Teleostei</taxon>
        <taxon>Clupei</taxon>
        <taxon>Clupeiformes</taxon>
        <taxon>Clupeoidei</taxon>
        <taxon>Engraulidae</taxon>
        <taxon>Coilinae</taxon>
        <taxon>Coilia</taxon>
    </lineage>
</organism>
<accession>A0ABD1KZD0</accession>
<keyword evidence="5" id="KW-1185">Reference proteome</keyword>
<dbReference type="Pfam" id="PF04300">
    <property type="entry name" value="FBA"/>
    <property type="match status" value="1"/>
</dbReference>
<dbReference type="InterPro" id="IPR007397">
    <property type="entry name" value="F-box-assoc_dom"/>
</dbReference>
<dbReference type="SMART" id="SM00256">
    <property type="entry name" value="FBOX"/>
    <property type="match status" value="1"/>
</dbReference>
<dbReference type="GO" id="GO:0005737">
    <property type="term" value="C:cytoplasm"/>
    <property type="evidence" value="ECO:0007669"/>
    <property type="project" value="UniProtKB-ARBA"/>
</dbReference>
<dbReference type="InterPro" id="IPR001810">
    <property type="entry name" value="F-box_dom"/>
</dbReference>
<dbReference type="Gene3D" id="2.60.120.260">
    <property type="entry name" value="Galactose-binding domain-like"/>
    <property type="match status" value="1"/>
</dbReference>
<dbReference type="AlphaFoldDB" id="A0ABD1KZD0"/>
<dbReference type="SUPFAM" id="SSF81383">
    <property type="entry name" value="F-box domain"/>
    <property type="match status" value="1"/>
</dbReference>
<keyword evidence="1" id="KW-0833">Ubl conjugation pathway</keyword>
<evidence type="ECO:0000313" key="4">
    <source>
        <dbReference type="EMBL" id="KAL2104341.1"/>
    </source>
</evidence>
<sequence>MGQRATFFLSNLPSLPLGVLEEIFHNIPPEQLVCKCRLVCQEWRDTVDSACLWKERCRREGFQPSHPDKTPSDWRLFYFLCRKRRNLLKNPKAEDGFSGWEIVENGGDKWKVEGLFVEHPDETVSKNFVTSYFSCMKCQVVDLQAEGYSPSFMDEFQPDIWISDWYAPRWDCGSEYEICVQLLGAKKKHVLKTFRPDKVTFQQWNDQKWSQVTHVFKNYGRGVRYIRFMHGGKDTQFWAGWYGIRVTNSSVEICPAGER</sequence>